<organism evidence="3 4">
    <name type="scientific">Sessilibacter corallicola</name>
    <dbReference type="NCBI Taxonomy" id="2904075"/>
    <lineage>
        <taxon>Bacteria</taxon>
        <taxon>Pseudomonadati</taxon>
        <taxon>Pseudomonadota</taxon>
        <taxon>Gammaproteobacteria</taxon>
        <taxon>Cellvibrionales</taxon>
        <taxon>Cellvibrionaceae</taxon>
        <taxon>Sessilibacter</taxon>
    </lineage>
</organism>
<feature type="compositionally biased region" description="Basic and acidic residues" evidence="1">
    <location>
        <begin position="437"/>
        <end position="449"/>
    </location>
</feature>
<evidence type="ECO:0000256" key="1">
    <source>
        <dbReference type="SAM" id="MobiDB-lite"/>
    </source>
</evidence>
<dbReference type="PANTHER" id="PTHR36837:SF4">
    <property type="entry name" value="BLR0908 PROTEIN"/>
    <property type="match status" value="1"/>
</dbReference>
<dbReference type="NCBIfam" id="TIGR01849">
    <property type="entry name" value="PHB_depoly_PhaZ"/>
    <property type="match status" value="1"/>
</dbReference>
<dbReference type="InterPro" id="IPR009656">
    <property type="entry name" value="PHB_depo_C"/>
</dbReference>
<dbReference type="RefSeq" id="WP_353303535.1">
    <property type="nucleotide sequence ID" value="NZ_BAABWN010000008.1"/>
</dbReference>
<keyword evidence="4" id="KW-1185">Reference proteome</keyword>
<evidence type="ECO:0000313" key="4">
    <source>
        <dbReference type="Proteomes" id="UP001465153"/>
    </source>
</evidence>
<name>A0ABQ0AB31_9GAMM</name>
<feature type="domain" description="PHB de-polymerase C-terminal" evidence="2">
    <location>
        <begin position="212"/>
        <end position="412"/>
    </location>
</feature>
<dbReference type="SUPFAM" id="SSF53474">
    <property type="entry name" value="alpha/beta-Hydrolases"/>
    <property type="match status" value="1"/>
</dbReference>
<dbReference type="InterPro" id="IPR010915">
    <property type="entry name" value="PHB_depoly_PhaZ"/>
</dbReference>
<dbReference type="InterPro" id="IPR051321">
    <property type="entry name" value="PHA/PHB_synthase"/>
</dbReference>
<dbReference type="InterPro" id="IPR029058">
    <property type="entry name" value="AB_hydrolase_fold"/>
</dbReference>
<dbReference type="Pfam" id="PF06850">
    <property type="entry name" value="PHB_depo_C"/>
    <property type="match status" value="1"/>
</dbReference>
<protein>
    <submittedName>
        <fullName evidence="3">Polyhydroxyalkanoate depolymerase</fullName>
    </submittedName>
</protein>
<accession>A0ABQ0AB31</accession>
<dbReference type="Proteomes" id="UP001465153">
    <property type="component" value="Unassembled WGS sequence"/>
</dbReference>
<dbReference type="EMBL" id="BAABWN010000008">
    <property type="protein sequence ID" value="GAA6168826.1"/>
    <property type="molecule type" value="Genomic_DNA"/>
</dbReference>
<feature type="region of interest" description="Disordered" evidence="1">
    <location>
        <begin position="420"/>
        <end position="449"/>
    </location>
</feature>
<reference evidence="3 4" key="1">
    <citation type="submission" date="2024-04" db="EMBL/GenBank/DDBJ databases">
        <title>Draft genome sequence of Sessilibacter corallicola NBRC 116591.</title>
        <authorList>
            <person name="Miyakawa T."/>
            <person name="Kusuya Y."/>
            <person name="Miura T."/>
        </authorList>
    </citation>
    <scope>NUCLEOTIDE SEQUENCE [LARGE SCALE GENOMIC DNA]</scope>
    <source>
        <strain evidence="3 4">KU-00831-HH</strain>
    </source>
</reference>
<evidence type="ECO:0000259" key="2">
    <source>
        <dbReference type="Pfam" id="PF06850"/>
    </source>
</evidence>
<gene>
    <name evidence="3" type="ORF">NBRC116591_26370</name>
</gene>
<proteinExistence type="predicted"/>
<dbReference type="PIRSF" id="PIRSF020818">
    <property type="entry name" value="PHB_depoly_PhaZ"/>
    <property type="match status" value="1"/>
</dbReference>
<comment type="caution">
    <text evidence="3">The sequence shown here is derived from an EMBL/GenBank/DDBJ whole genome shotgun (WGS) entry which is preliminary data.</text>
</comment>
<evidence type="ECO:0000313" key="3">
    <source>
        <dbReference type="EMBL" id="GAA6168826.1"/>
    </source>
</evidence>
<dbReference type="PANTHER" id="PTHR36837">
    <property type="entry name" value="POLY(3-HYDROXYALKANOATE) POLYMERASE SUBUNIT PHAC"/>
    <property type="match status" value="1"/>
</dbReference>
<sequence>MLYYLYEFNHAVLKPFREAAGLGKKLFDSKLNPYSYTYPGKIIGATCDLFESMTRRYGKPEFGLTSTNINGQPVAIEEEVVWSKPFGDLRRFKRNEADYQKAYGKPHVDPRLLIVAPLSGHYCTLLRGTVEAFLPEHDVYITDWTDARDVPLYKGQFDLNDYVDYIIEMLEHIGPDAHILAICQPGPPVLAAVSLMSENENPSLPASMTFMGSPIDTRRSPTVPNDLAKKRPLSWFENNVIYTVPLPHDGAFRRVYPGFLQLSGFISMNSDSHLNAHQRYFNHLVEGDCDSISKHREFYDEYLSVLDLTQEFYLQTIREVFQEHSLAVGKFYHRGQKVNPEAISKVALMTVEGEKDDISGIGQTQAAHDLCKNIPDDMQFDYIQPGVGHYGVFNGKRFRTEIQPRLRDFMRANFDPKKETEFREKVRPIKSNKAKQPIKEEAVKQKNPA</sequence>